<proteinExistence type="inferred from homology"/>
<name>A0A8J7PAS5_9BACT</name>
<comment type="caution">
    <text evidence="3">The sequence shown here is derived from an EMBL/GenBank/DDBJ whole genome shotgun (WGS) entry which is preliminary data.</text>
</comment>
<feature type="domain" description="Activator of Hsp90 ATPase homologue 1/2-like C-terminal" evidence="2">
    <location>
        <begin position="21"/>
        <end position="64"/>
    </location>
</feature>
<reference evidence="3" key="1">
    <citation type="submission" date="2021-02" db="EMBL/GenBank/DDBJ databases">
        <title>Genome-Resolved Metagenomics of a Microbial Community Performing Photosynthetic Biological Nutrient Removal.</title>
        <authorList>
            <person name="Mcdaniel E.A."/>
        </authorList>
    </citation>
    <scope>NUCLEOTIDE SEQUENCE</scope>
    <source>
        <strain evidence="3">UWPOB_OBS1</strain>
    </source>
</reference>
<dbReference type="AlphaFoldDB" id="A0A8J7PAS5"/>
<dbReference type="InterPro" id="IPR023393">
    <property type="entry name" value="START-like_dom_sf"/>
</dbReference>
<comment type="similarity">
    <text evidence="1">Belongs to the AHA1 family.</text>
</comment>
<gene>
    <name evidence="3" type="ORF">J0M35_02105</name>
</gene>
<accession>A0A8J7PAS5</accession>
<evidence type="ECO:0000313" key="4">
    <source>
        <dbReference type="Proteomes" id="UP000664277"/>
    </source>
</evidence>
<evidence type="ECO:0000259" key="2">
    <source>
        <dbReference type="Pfam" id="PF08327"/>
    </source>
</evidence>
<dbReference type="Proteomes" id="UP000664277">
    <property type="component" value="Unassembled WGS sequence"/>
</dbReference>
<evidence type="ECO:0000256" key="1">
    <source>
        <dbReference type="ARBA" id="ARBA00006817"/>
    </source>
</evidence>
<evidence type="ECO:0000313" key="3">
    <source>
        <dbReference type="EMBL" id="MBN8659126.1"/>
    </source>
</evidence>
<sequence>MFVIESNCTSESLTLKRVISAPVDRVYQAWVEPQKLAKWFGCSQTKRVEAELDFRVGGKYTIKMFVELADQNKDNETELQSKEGGAKTACQSEGSAQQNCIVNTVKGEYLEIEPSRKIVFTWTNNFPEFPADNTLVTVQFKALGGKTELTLTHSRFLSEKSVEAHSFGWTATLEKLAESDFAA</sequence>
<feature type="domain" description="Activator of Hsp90 ATPase homologue 1/2-like C-terminal" evidence="2">
    <location>
        <begin position="77"/>
        <end position="178"/>
    </location>
</feature>
<dbReference type="EMBL" id="JAFLCK010000002">
    <property type="protein sequence ID" value="MBN8659126.1"/>
    <property type="molecule type" value="Genomic_DNA"/>
</dbReference>
<dbReference type="Pfam" id="PF08327">
    <property type="entry name" value="AHSA1"/>
    <property type="match status" value="2"/>
</dbReference>
<dbReference type="InterPro" id="IPR013538">
    <property type="entry name" value="ASHA1/2-like_C"/>
</dbReference>
<dbReference type="SUPFAM" id="SSF55961">
    <property type="entry name" value="Bet v1-like"/>
    <property type="match status" value="1"/>
</dbReference>
<dbReference type="CDD" id="cd07814">
    <property type="entry name" value="SRPBCC_CalC_Aha1-like"/>
    <property type="match status" value="1"/>
</dbReference>
<organism evidence="3 4">
    <name type="scientific">Candidatus Obscuribacter phosphatis</name>
    <dbReference type="NCBI Taxonomy" id="1906157"/>
    <lineage>
        <taxon>Bacteria</taxon>
        <taxon>Bacillati</taxon>
        <taxon>Candidatus Melainabacteria</taxon>
        <taxon>Candidatus Obscuribacterales</taxon>
        <taxon>Candidatus Obscuribacteraceae</taxon>
        <taxon>Candidatus Obscuribacter</taxon>
    </lineage>
</organism>
<protein>
    <submittedName>
        <fullName evidence="3">SRPBCC domain-containing protein</fullName>
    </submittedName>
</protein>
<dbReference type="Gene3D" id="3.30.530.20">
    <property type="match status" value="1"/>
</dbReference>